<sequence>MTIRESTPTVLVLGATGFVGRHVCATFANAGYHVVAVARTAVEHLAAHRFIAFDLARTPAEDTARFLGDERIDVVVNAIGSIWGARPEEMHERCTAPTQRLLEALSLMPRRPRLVQLGSVLEYGSPPATAYGQAKLAATNAVLRADALGEANALVLRIANAAGPGTPAISLLGQVAARLKEAAVRGESAVVELFPLRAHRDYVDVRDVAEAVLAAAVSTATGQVIGIGRGEAVPVRSLVNELIRVSGVPARVVEREAPAAARGADDWIRVDTGPAYEVLGWRPQRSREVALQSLWEECDQKAASV</sequence>
<dbReference type="Pfam" id="PF01370">
    <property type="entry name" value="Epimerase"/>
    <property type="match status" value="1"/>
</dbReference>
<name>A0A640UVX5_9ACTN</name>
<dbReference type="InterPro" id="IPR001509">
    <property type="entry name" value="Epimerase_deHydtase"/>
</dbReference>
<dbReference type="Gene3D" id="3.40.50.720">
    <property type="entry name" value="NAD(P)-binding Rossmann-like Domain"/>
    <property type="match status" value="1"/>
</dbReference>
<organism evidence="2 3">
    <name type="scientific">Streptomyces tubercidicus</name>
    <dbReference type="NCBI Taxonomy" id="47759"/>
    <lineage>
        <taxon>Bacteria</taxon>
        <taxon>Bacillati</taxon>
        <taxon>Actinomycetota</taxon>
        <taxon>Actinomycetes</taxon>
        <taxon>Kitasatosporales</taxon>
        <taxon>Streptomycetaceae</taxon>
        <taxon>Streptomyces</taxon>
    </lineage>
</organism>
<dbReference type="Proteomes" id="UP000431826">
    <property type="component" value="Unassembled WGS sequence"/>
</dbReference>
<dbReference type="PANTHER" id="PTHR43245">
    <property type="entry name" value="BIFUNCTIONAL POLYMYXIN RESISTANCE PROTEIN ARNA"/>
    <property type="match status" value="1"/>
</dbReference>
<dbReference type="GeneID" id="96285961"/>
<dbReference type="EMBL" id="BLIR01000001">
    <property type="protein sequence ID" value="GFE40203.1"/>
    <property type="molecule type" value="Genomic_DNA"/>
</dbReference>
<protein>
    <recommendedName>
        <fullName evidence="1">NAD-dependent epimerase/dehydratase domain-containing protein</fullName>
    </recommendedName>
</protein>
<evidence type="ECO:0000313" key="2">
    <source>
        <dbReference type="EMBL" id="GFE40203.1"/>
    </source>
</evidence>
<dbReference type="AlphaFoldDB" id="A0A640UVX5"/>
<accession>A0A640UVX5</accession>
<proteinExistence type="predicted"/>
<dbReference type="SUPFAM" id="SSF51735">
    <property type="entry name" value="NAD(P)-binding Rossmann-fold domains"/>
    <property type="match status" value="1"/>
</dbReference>
<comment type="caution">
    <text evidence="2">The sequence shown here is derived from an EMBL/GenBank/DDBJ whole genome shotgun (WGS) entry which is preliminary data.</text>
</comment>
<dbReference type="InterPro" id="IPR036291">
    <property type="entry name" value="NAD(P)-bd_dom_sf"/>
</dbReference>
<keyword evidence="3" id="KW-1185">Reference proteome</keyword>
<feature type="domain" description="NAD-dependent epimerase/dehydratase" evidence="1">
    <location>
        <begin position="10"/>
        <end position="227"/>
    </location>
</feature>
<evidence type="ECO:0000259" key="1">
    <source>
        <dbReference type="Pfam" id="PF01370"/>
    </source>
</evidence>
<evidence type="ECO:0000313" key="3">
    <source>
        <dbReference type="Proteomes" id="UP000431826"/>
    </source>
</evidence>
<dbReference type="InterPro" id="IPR050177">
    <property type="entry name" value="Lipid_A_modif_metabolic_enz"/>
</dbReference>
<gene>
    <name evidence="2" type="ORF">Stube_48760</name>
</gene>
<dbReference type="RefSeq" id="WP_246241216.1">
    <property type="nucleotide sequence ID" value="NZ_BLIR01000001.1"/>
</dbReference>
<reference evidence="2 3" key="1">
    <citation type="submission" date="2019-12" db="EMBL/GenBank/DDBJ databases">
        <title>Whole genome shotgun sequence of Streptomyces tubercidicus NBRC 13090.</title>
        <authorList>
            <person name="Ichikawa N."/>
            <person name="Kimura A."/>
            <person name="Kitahashi Y."/>
            <person name="Komaki H."/>
            <person name="Tamura T."/>
        </authorList>
    </citation>
    <scope>NUCLEOTIDE SEQUENCE [LARGE SCALE GENOMIC DNA]</scope>
    <source>
        <strain evidence="2 3">NBRC 13090</strain>
    </source>
</reference>